<evidence type="ECO:0000256" key="3">
    <source>
        <dbReference type="ARBA" id="ARBA00022475"/>
    </source>
</evidence>
<evidence type="ECO:0000256" key="5">
    <source>
        <dbReference type="ARBA" id="ARBA00022989"/>
    </source>
</evidence>
<evidence type="ECO:0000256" key="6">
    <source>
        <dbReference type="ARBA" id="ARBA00023136"/>
    </source>
</evidence>
<evidence type="ECO:0000313" key="13">
    <source>
        <dbReference type="Proteomes" id="UP000094869"/>
    </source>
</evidence>
<reference evidence="11 13" key="2">
    <citation type="submission" date="2016-08" db="EMBL/GenBank/DDBJ databases">
        <title>Characterization of Isolates of Eisenbergiella tayi Derived from Blood Cultures, Using Whole Genome Sequencing.</title>
        <authorList>
            <person name="Bernier A.-M."/>
            <person name="Burdz T."/>
            <person name="Wiebe D."/>
            <person name="Bernard K."/>
        </authorList>
    </citation>
    <scope>NUCLEOTIDE SEQUENCE [LARGE SCALE GENOMIC DNA]</scope>
    <source>
        <strain evidence="11 13">NML120146</strain>
    </source>
</reference>
<gene>
    <name evidence="9" type="primary">araQ_118</name>
    <name evidence="9" type="ORF">BEH84_05387</name>
    <name evidence="10" type="ORF">BEI59_34790</name>
    <name evidence="11" type="ORF">BEI63_01665</name>
</gene>
<dbReference type="PATRIC" id="fig|1432052.3.peg.5965"/>
<dbReference type="InterPro" id="IPR000515">
    <property type="entry name" value="MetI-like"/>
</dbReference>
<proteinExistence type="inferred from homology"/>
<dbReference type="PANTHER" id="PTHR43744:SF9">
    <property type="entry name" value="POLYGALACTURONAN_RHAMNOGALACTURONAN TRANSPORT SYSTEM PERMEASE PROTEIN YTCP"/>
    <property type="match status" value="1"/>
</dbReference>
<evidence type="ECO:0000313" key="10">
    <source>
        <dbReference type="EMBL" id="ODR37853.1"/>
    </source>
</evidence>
<name>A0A1E3AH35_9FIRM</name>
<feature type="transmembrane region" description="Helical" evidence="7">
    <location>
        <begin position="86"/>
        <end position="105"/>
    </location>
</feature>
<evidence type="ECO:0000256" key="4">
    <source>
        <dbReference type="ARBA" id="ARBA00022692"/>
    </source>
</evidence>
<dbReference type="SUPFAM" id="SSF161098">
    <property type="entry name" value="MetI-like"/>
    <property type="match status" value="1"/>
</dbReference>
<evidence type="ECO:0000256" key="2">
    <source>
        <dbReference type="ARBA" id="ARBA00022448"/>
    </source>
</evidence>
<dbReference type="GO" id="GO:0005886">
    <property type="term" value="C:plasma membrane"/>
    <property type="evidence" value="ECO:0007669"/>
    <property type="project" value="UniProtKB-SubCell"/>
</dbReference>
<evidence type="ECO:0000256" key="1">
    <source>
        <dbReference type="ARBA" id="ARBA00004651"/>
    </source>
</evidence>
<feature type="transmembrane region" description="Helical" evidence="7">
    <location>
        <begin position="266"/>
        <end position="286"/>
    </location>
</feature>
<keyword evidence="13" id="KW-1185">Reference proteome</keyword>
<dbReference type="GO" id="GO:0055085">
    <property type="term" value="P:transmembrane transport"/>
    <property type="evidence" value="ECO:0007669"/>
    <property type="project" value="InterPro"/>
</dbReference>
<feature type="transmembrane region" description="Helical" evidence="7">
    <location>
        <begin position="117"/>
        <end position="139"/>
    </location>
</feature>
<dbReference type="RefSeq" id="WP_009250826.1">
    <property type="nucleotide sequence ID" value="NZ_BAABXS010000001.1"/>
</dbReference>
<keyword evidence="3" id="KW-1003">Cell membrane</keyword>
<organism evidence="9 14">
    <name type="scientific">Eisenbergiella tayi</name>
    <dbReference type="NCBI Taxonomy" id="1432052"/>
    <lineage>
        <taxon>Bacteria</taxon>
        <taxon>Bacillati</taxon>
        <taxon>Bacillota</taxon>
        <taxon>Clostridia</taxon>
        <taxon>Lachnospirales</taxon>
        <taxon>Lachnospiraceae</taxon>
        <taxon>Eisenbergiella</taxon>
    </lineage>
</organism>
<evidence type="ECO:0000259" key="8">
    <source>
        <dbReference type="PROSITE" id="PS50928"/>
    </source>
</evidence>
<evidence type="ECO:0000256" key="7">
    <source>
        <dbReference type="RuleBase" id="RU363032"/>
    </source>
</evidence>
<feature type="transmembrane region" description="Helical" evidence="7">
    <location>
        <begin position="21"/>
        <end position="43"/>
    </location>
</feature>
<dbReference type="PANTHER" id="PTHR43744">
    <property type="entry name" value="ABC TRANSPORTER PERMEASE PROTEIN MG189-RELATED-RELATED"/>
    <property type="match status" value="1"/>
</dbReference>
<accession>A0A1E3AH35</accession>
<dbReference type="OrthoDB" id="157184at2"/>
<feature type="transmembrane region" description="Helical" evidence="7">
    <location>
        <begin position="190"/>
        <end position="212"/>
    </location>
</feature>
<dbReference type="Proteomes" id="UP000094869">
    <property type="component" value="Unassembled WGS sequence"/>
</dbReference>
<dbReference type="GeneID" id="93301259"/>
<dbReference type="InterPro" id="IPR035906">
    <property type="entry name" value="MetI-like_sf"/>
</dbReference>
<evidence type="ECO:0000313" key="11">
    <source>
        <dbReference type="EMBL" id="ODR61660.1"/>
    </source>
</evidence>
<dbReference type="PROSITE" id="PS50928">
    <property type="entry name" value="ABC_TM1"/>
    <property type="match status" value="1"/>
</dbReference>
<comment type="similarity">
    <text evidence="7">Belongs to the binding-protein-dependent transport system permease family.</text>
</comment>
<dbReference type="EMBL" id="MEHA01000048">
    <property type="protein sequence ID" value="ODR37853.1"/>
    <property type="molecule type" value="Genomic_DNA"/>
</dbReference>
<comment type="caution">
    <text evidence="9">The sequence shown here is derived from an EMBL/GenBank/DDBJ whole genome shotgun (WGS) entry which is preliminary data.</text>
</comment>
<protein>
    <submittedName>
        <fullName evidence="10">ABC transporter permease</fullName>
    </submittedName>
    <submittedName>
        <fullName evidence="9">L-arabinose transport system permease protein AraQ</fullName>
    </submittedName>
</protein>
<dbReference type="AlphaFoldDB" id="A0A1E3AH35"/>
<feature type="transmembrane region" description="Helical" evidence="7">
    <location>
        <begin position="151"/>
        <end position="169"/>
    </location>
</feature>
<comment type="subcellular location">
    <subcellularLocation>
        <location evidence="1 7">Cell membrane</location>
        <topology evidence="1 7">Multi-pass membrane protein</topology>
    </subcellularLocation>
</comment>
<dbReference type="Proteomes" id="UP000095003">
    <property type="component" value="Unassembled WGS sequence"/>
</dbReference>
<dbReference type="EMBL" id="MCGI01000006">
    <property type="protein sequence ID" value="ODM08063.1"/>
    <property type="molecule type" value="Genomic_DNA"/>
</dbReference>
<reference evidence="9 14" key="1">
    <citation type="submission" date="2016-07" db="EMBL/GenBank/DDBJ databases">
        <title>Characterization of isolates of Eisenbergiella tayi derived from blood cultures, using whole genome sequencing.</title>
        <authorList>
            <person name="Burdz T."/>
            <person name="Wiebe D."/>
            <person name="Huynh C."/>
            <person name="Bernard K."/>
        </authorList>
    </citation>
    <scope>NUCLEOTIDE SEQUENCE [LARGE SCALE GENOMIC DNA]</scope>
    <source>
        <strain evidence="9 14">NML 120489</strain>
    </source>
</reference>
<keyword evidence="4 7" id="KW-0812">Transmembrane</keyword>
<dbReference type="EMBL" id="MEHD01000006">
    <property type="protein sequence ID" value="ODR61660.1"/>
    <property type="molecule type" value="Genomic_DNA"/>
</dbReference>
<sequence>MSKVREGSKIKRSPGDQAVQVLIYIFVGVCAVVTVLPFLYVLAGSFATERELTERAFFIIPTEFSLNAYKYIIRTGDVFKGLKNSVIVTVIGTAINMLFTTTLAYPLSRSYLRGRNFFINMVIITMLFSGGMVPSYLVVSSLKLTNTYWSLWLPGAISAFNMIIIKNYFQGIPKELEEAARVDGCSDLGIFLKIILPLSKPTIASVSLFYAVGHWNSYFSAMLYISDRSKEVVQIALRRIIFLAGGINTDGTPIDWGAMGQPPEKAVKMATTVVATVPILIIYPFVQKYFTQGVMVGAVKG</sequence>
<dbReference type="CDD" id="cd06261">
    <property type="entry name" value="TM_PBP2"/>
    <property type="match status" value="1"/>
</dbReference>
<dbReference type="Pfam" id="PF00528">
    <property type="entry name" value="BPD_transp_1"/>
    <property type="match status" value="1"/>
</dbReference>
<evidence type="ECO:0000313" key="14">
    <source>
        <dbReference type="Proteomes" id="UP000095003"/>
    </source>
</evidence>
<reference evidence="10 12" key="3">
    <citation type="submission" date="2016-08" db="EMBL/GenBank/DDBJ databases">
        <authorList>
            <person name="Seilhamer J.J."/>
        </authorList>
    </citation>
    <scope>NUCLEOTIDE SEQUENCE [LARGE SCALE GENOMIC DNA]</scope>
    <source>
        <strain evidence="10 12">NML150140-1</strain>
    </source>
</reference>
<evidence type="ECO:0000313" key="12">
    <source>
        <dbReference type="Proteomes" id="UP000094271"/>
    </source>
</evidence>
<feature type="domain" description="ABC transmembrane type-1" evidence="8">
    <location>
        <begin position="82"/>
        <end position="286"/>
    </location>
</feature>
<keyword evidence="2 7" id="KW-0813">Transport</keyword>
<dbReference type="Proteomes" id="UP000094271">
    <property type="component" value="Unassembled WGS sequence"/>
</dbReference>
<evidence type="ECO:0000313" key="9">
    <source>
        <dbReference type="EMBL" id="ODM08063.1"/>
    </source>
</evidence>
<dbReference type="Gene3D" id="1.10.3720.10">
    <property type="entry name" value="MetI-like"/>
    <property type="match status" value="1"/>
</dbReference>
<keyword evidence="5 7" id="KW-1133">Transmembrane helix</keyword>
<keyword evidence="6 7" id="KW-0472">Membrane</keyword>